<evidence type="ECO:0000256" key="1">
    <source>
        <dbReference type="PROSITE-ProRule" id="PRU00464"/>
    </source>
</evidence>
<evidence type="ECO:0000313" key="4">
    <source>
        <dbReference type="EMBL" id="GIF86920.1"/>
    </source>
</evidence>
<dbReference type="InterPro" id="IPR036265">
    <property type="entry name" value="HIT-like_sf"/>
</dbReference>
<gene>
    <name evidence="4" type="ORF">Cch02nite_03640</name>
</gene>
<dbReference type="RefSeq" id="WP_191842145.1">
    <property type="nucleotide sequence ID" value="NZ_BAAALB010000021.1"/>
</dbReference>
<protein>
    <submittedName>
        <fullName evidence="4">HIT family protein</fullName>
    </submittedName>
</protein>
<name>A0A8J3NNF3_9ACTN</name>
<dbReference type="Pfam" id="PF01230">
    <property type="entry name" value="HIT"/>
    <property type="match status" value="1"/>
</dbReference>
<sequence length="135" mass="14925">MPECPFCLPAVEPQIVLSDQWCYSAFTQDTGTPVGSAMVLPLAHRPTVFDLTEQEWASTASLLHQMKEIITAEYSPDGWNVGWNVQTVGGQSIPHAHCHLVPRYADEPLAGRGIRSWIKDPANRPPRAQLPPVAR</sequence>
<feature type="region of interest" description="Disordered" evidence="2">
    <location>
        <begin position="116"/>
        <end position="135"/>
    </location>
</feature>
<keyword evidence="5" id="KW-1185">Reference proteome</keyword>
<dbReference type="AlphaFoldDB" id="A0A8J3NNF3"/>
<comment type="caution">
    <text evidence="4">The sequence shown here is derived from an EMBL/GenBank/DDBJ whole genome shotgun (WGS) entry which is preliminary data.</text>
</comment>
<dbReference type="PANTHER" id="PTHR42997">
    <property type="entry name" value="HIT FAMILY HYDROLASE"/>
    <property type="match status" value="1"/>
</dbReference>
<evidence type="ECO:0000259" key="3">
    <source>
        <dbReference type="PROSITE" id="PS51084"/>
    </source>
</evidence>
<reference evidence="4 5" key="1">
    <citation type="submission" date="2021-01" db="EMBL/GenBank/DDBJ databases">
        <title>Whole genome shotgun sequence of Catellatospora chokoriensis NBRC 107358.</title>
        <authorList>
            <person name="Komaki H."/>
            <person name="Tamura T."/>
        </authorList>
    </citation>
    <scope>NUCLEOTIDE SEQUENCE [LARGE SCALE GENOMIC DNA]</scope>
    <source>
        <strain evidence="4 5">NBRC 107358</strain>
    </source>
</reference>
<dbReference type="PANTHER" id="PTHR42997:SF1">
    <property type="entry name" value="AP-4-A PHOSPHORYLASE"/>
    <property type="match status" value="1"/>
</dbReference>
<accession>A0A8J3NNF3</accession>
<evidence type="ECO:0000313" key="5">
    <source>
        <dbReference type="Proteomes" id="UP000619293"/>
    </source>
</evidence>
<dbReference type="GO" id="GO:0003824">
    <property type="term" value="F:catalytic activity"/>
    <property type="evidence" value="ECO:0007669"/>
    <property type="project" value="InterPro"/>
</dbReference>
<organism evidence="4 5">
    <name type="scientific">Catellatospora chokoriensis</name>
    <dbReference type="NCBI Taxonomy" id="310353"/>
    <lineage>
        <taxon>Bacteria</taxon>
        <taxon>Bacillati</taxon>
        <taxon>Actinomycetota</taxon>
        <taxon>Actinomycetes</taxon>
        <taxon>Micromonosporales</taxon>
        <taxon>Micromonosporaceae</taxon>
        <taxon>Catellatospora</taxon>
    </lineage>
</organism>
<dbReference type="Gene3D" id="3.30.428.10">
    <property type="entry name" value="HIT-like"/>
    <property type="match status" value="1"/>
</dbReference>
<proteinExistence type="predicted"/>
<dbReference type="InterPro" id="IPR011146">
    <property type="entry name" value="HIT-like"/>
</dbReference>
<dbReference type="EMBL" id="BONG01000001">
    <property type="protein sequence ID" value="GIF86920.1"/>
    <property type="molecule type" value="Genomic_DNA"/>
</dbReference>
<evidence type="ECO:0000256" key="2">
    <source>
        <dbReference type="SAM" id="MobiDB-lite"/>
    </source>
</evidence>
<dbReference type="PROSITE" id="PS51084">
    <property type="entry name" value="HIT_2"/>
    <property type="match status" value="1"/>
</dbReference>
<dbReference type="InterPro" id="IPR052908">
    <property type="entry name" value="AP-4-A_phosphorylase"/>
</dbReference>
<feature type="short sequence motif" description="Histidine triad motif" evidence="1">
    <location>
        <begin position="95"/>
        <end position="99"/>
    </location>
</feature>
<dbReference type="SUPFAM" id="SSF54197">
    <property type="entry name" value="HIT-like"/>
    <property type="match status" value="1"/>
</dbReference>
<dbReference type="Proteomes" id="UP000619293">
    <property type="component" value="Unassembled WGS sequence"/>
</dbReference>
<feature type="domain" description="HIT" evidence="3">
    <location>
        <begin position="35"/>
        <end position="110"/>
    </location>
</feature>